<dbReference type="AlphaFoldDB" id="A0A4Q7LT73"/>
<dbReference type="RefSeq" id="WP_130480330.1">
    <property type="nucleotide sequence ID" value="NZ_SGWV01000007.1"/>
</dbReference>
<dbReference type="OrthoDB" id="8772048at2"/>
<dbReference type="EMBL" id="SGWV01000007">
    <property type="protein sequence ID" value="RZS58155.1"/>
    <property type="molecule type" value="Genomic_DNA"/>
</dbReference>
<name>A0A4Q7LT73_9BURK</name>
<accession>A0A4Q7LT73</accession>
<evidence type="ECO:0000313" key="1">
    <source>
        <dbReference type="EMBL" id="RZS58155.1"/>
    </source>
</evidence>
<sequence>MHRGSSCSVPGRRGRGAVRRLPIAAAVTLLSLLMLRAGGVQAAAFAPGPVIGAVDAAAADALENGSPGVADPAGVAPAGNGIVWGFAPVRLGGSVSLDLRRQRLEDGRRNTQGLSYAELQWSTHLWEPWFVQLRGGFGALVARDVSRQVDSSTTSTSRGGTGHVAVSVFPQSRFPFELRADVSDSRVRGDHVGSDYRLRRLIVDQSWRQLNGTDSYAINLEHSTLESLTGTLAGVADRVDSLRAQALQQRDDHRFEWSGQLSRNQRSDSENRSRYANLSARHAWQPVGDVQLDTLATWNEVRLHAGLLGNRQDSETDIRQIASFASWRPASDRSDGEPLRSPLQLTGSVRLIEADTGTDSLNAGLSSRSRTGLRAANVALGASRELSPAWRLSGGWSGTRIETEAGGSAALTPSTATAASTVQTGNLTLAWAPVGVLLGNAQGGAAWRYTPGVSASLGASRSSGVVATPSGAAPAGRRLTQGLQLNHGLGRDWLGDDGGSLSLQLGQSLGALHDSQVAGTVRALAHTLGLAWQGGLSGEGSTASYGYASASYSDSRTLGGGAPGLGSTGGRFQLVNLQLSRRTGLSRHSSWNGNLTAQGSRSDTQQLDVFTGQTRLGGPGWLPFYSGSLSYEHLRVADVPRLRYTATLTVNSQAFESRSTGDIDALHERVTASVENRLDHSIGQLELRLLARAARVDGRPVGLIGARALRRF</sequence>
<protein>
    <submittedName>
        <fullName evidence="1">Uncharacterized protein</fullName>
    </submittedName>
</protein>
<evidence type="ECO:0000313" key="2">
    <source>
        <dbReference type="Proteomes" id="UP000293433"/>
    </source>
</evidence>
<organism evidence="1 2">
    <name type="scientific">Sphaerotilus mobilis</name>
    <dbReference type="NCBI Taxonomy" id="47994"/>
    <lineage>
        <taxon>Bacteria</taxon>
        <taxon>Pseudomonadati</taxon>
        <taxon>Pseudomonadota</taxon>
        <taxon>Betaproteobacteria</taxon>
        <taxon>Burkholderiales</taxon>
        <taxon>Sphaerotilaceae</taxon>
        <taxon>Sphaerotilus</taxon>
    </lineage>
</organism>
<comment type="caution">
    <text evidence="1">The sequence shown here is derived from an EMBL/GenBank/DDBJ whole genome shotgun (WGS) entry which is preliminary data.</text>
</comment>
<reference evidence="1 2" key="1">
    <citation type="submission" date="2019-02" db="EMBL/GenBank/DDBJ databases">
        <title>Genomic Encyclopedia of Type Strains, Phase IV (KMG-IV): sequencing the most valuable type-strain genomes for metagenomic binning, comparative biology and taxonomic classification.</title>
        <authorList>
            <person name="Goeker M."/>
        </authorList>
    </citation>
    <scope>NUCLEOTIDE SEQUENCE [LARGE SCALE GENOMIC DNA]</scope>
    <source>
        <strain evidence="1 2">DSM 10617</strain>
    </source>
</reference>
<dbReference type="Proteomes" id="UP000293433">
    <property type="component" value="Unassembled WGS sequence"/>
</dbReference>
<gene>
    <name evidence="1" type="ORF">EV685_0434</name>
</gene>
<proteinExistence type="predicted"/>
<keyword evidence="2" id="KW-1185">Reference proteome</keyword>